<protein>
    <submittedName>
        <fullName evidence="6">P-loop containing nucleoside triphosphate hydrolase protein</fullName>
    </submittedName>
</protein>
<dbReference type="Gene3D" id="1.20.120.1240">
    <property type="entry name" value="Dynamin, middle domain"/>
    <property type="match status" value="1"/>
</dbReference>
<dbReference type="GO" id="GO:0005525">
    <property type="term" value="F:GTP binding"/>
    <property type="evidence" value="ECO:0007669"/>
    <property type="project" value="InterPro"/>
</dbReference>
<dbReference type="GO" id="GO:0008017">
    <property type="term" value="F:microtubule binding"/>
    <property type="evidence" value="ECO:0007669"/>
    <property type="project" value="TreeGrafter"/>
</dbReference>
<gene>
    <name evidence="6" type="ORF">DFP72DRAFT_451874</name>
</gene>
<keyword evidence="2" id="KW-0342">GTP-binding</keyword>
<dbReference type="Pfam" id="PF01031">
    <property type="entry name" value="Dynamin_M"/>
    <property type="match status" value="1"/>
</dbReference>
<dbReference type="PANTHER" id="PTHR11566:SF21">
    <property type="entry name" value="DYNAMIN RELATED PROTEIN 1, ISOFORM A"/>
    <property type="match status" value="1"/>
</dbReference>
<dbReference type="OrthoDB" id="5061070at2759"/>
<name>A0A8H6M4Y9_9AGAR</name>
<dbReference type="GO" id="GO:0000266">
    <property type="term" value="P:mitochondrial fission"/>
    <property type="evidence" value="ECO:0007669"/>
    <property type="project" value="TreeGrafter"/>
</dbReference>
<dbReference type="Pfam" id="PF02212">
    <property type="entry name" value="GED"/>
    <property type="match status" value="1"/>
</dbReference>
<dbReference type="InterPro" id="IPR020850">
    <property type="entry name" value="GED_dom"/>
</dbReference>
<feature type="region of interest" description="Disordered" evidence="3">
    <location>
        <begin position="1"/>
        <end position="22"/>
    </location>
</feature>
<dbReference type="InterPro" id="IPR000375">
    <property type="entry name" value="Dynamin_stalk"/>
</dbReference>
<dbReference type="GO" id="GO:0016559">
    <property type="term" value="P:peroxisome fission"/>
    <property type="evidence" value="ECO:0007669"/>
    <property type="project" value="TreeGrafter"/>
</dbReference>
<evidence type="ECO:0000256" key="2">
    <source>
        <dbReference type="ARBA" id="ARBA00023134"/>
    </source>
</evidence>
<keyword evidence="7" id="KW-1185">Reference proteome</keyword>
<sequence>MPMAIRPANPLSPRTQMSTTLPSTRESLIKEAQYSQKARGLIALVNDLRSLGADQLKLDLPCLAFIGNQSAGKSSVVEGATGIAVPRDSGTCTKCPMQCTMTRVDGAWSCEIRLQFLYDEHGEVMTSPRIVPFQTVADQKSVEIWLKRAQVAILSPDADASIFHDKSSEELKALQTLPFSKNTIEILVRDPDGTDLCFVDLPGIIQHHIKDDAMVPYVKKLVEEHIKRENTIIVVTIPMTDDIENQEAFSIASRVDTDGQRTIGVGTKPDMLGPGSISALESWKKILAGTTSNLKHGYYCVKMPDDRERQKGLTRAQWSAKEASFFEKTEPWKDVDDRSRFGMRNFVESTSKLLVSLIETNLPEIKRTVDELLAKETEKLQKLPQPLADGAPMSTILLRAVKFCRTLQEIVHGSSNKDFVQRNQARYGRFKTDIALTAPKFQTGLEHGYISAPSARLSSTSSISVLPSPKVITLDDVRAAIASHHTWELPGYTPFEATKALILQHVQCWEEPLADCFDDISQSTYTLINQLIQDPEHFGRFSELQAFVRTIINEERQHFQVETSTMLNKLLEQENSGPIFTANFAVYDQARNAWLIAEQVQRCSNEEYKVMADVHAYFQVASSRFVDVVVKCIEGEWHKKLVARLEQTLIGRIPVIPGERLESMLQEDPSIRLKRENLSQKITQLTKIKARLLEYENEVA</sequence>
<feature type="domain" description="GED" evidence="4">
    <location>
        <begin position="607"/>
        <end position="700"/>
    </location>
</feature>
<evidence type="ECO:0000256" key="3">
    <source>
        <dbReference type="SAM" id="MobiDB-lite"/>
    </source>
</evidence>
<evidence type="ECO:0000313" key="6">
    <source>
        <dbReference type="EMBL" id="KAF6752361.1"/>
    </source>
</evidence>
<keyword evidence="1" id="KW-0547">Nucleotide-binding</keyword>
<dbReference type="InterPro" id="IPR001401">
    <property type="entry name" value="Dynamin_GTPase"/>
</dbReference>
<reference evidence="6 7" key="1">
    <citation type="submission" date="2020-07" db="EMBL/GenBank/DDBJ databases">
        <title>Comparative genomics of pyrophilous fungi reveals a link between fire events and developmental genes.</title>
        <authorList>
            <consortium name="DOE Joint Genome Institute"/>
            <person name="Steindorff A.S."/>
            <person name="Carver A."/>
            <person name="Calhoun S."/>
            <person name="Stillman K."/>
            <person name="Liu H."/>
            <person name="Lipzen A."/>
            <person name="Pangilinan J."/>
            <person name="Labutti K."/>
            <person name="Bruns T.D."/>
            <person name="Grigoriev I.V."/>
        </authorList>
    </citation>
    <scope>NUCLEOTIDE SEQUENCE [LARGE SCALE GENOMIC DNA]</scope>
    <source>
        <strain evidence="6 7">CBS 144469</strain>
    </source>
</reference>
<evidence type="ECO:0000259" key="5">
    <source>
        <dbReference type="PROSITE" id="PS51718"/>
    </source>
</evidence>
<evidence type="ECO:0000313" key="7">
    <source>
        <dbReference type="Proteomes" id="UP000521943"/>
    </source>
</evidence>
<dbReference type="PRINTS" id="PR00195">
    <property type="entry name" value="DYNAMIN"/>
</dbReference>
<dbReference type="Pfam" id="PF00350">
    <property type="entry name" value="Dynamin_N"/>
    <property type="match status" value="1"/>
</dbReference>
<dbReference type="GO" id="GO:0006897">
    <property type="term" value="P:endocytosis"/>
    <property type="evidence" value="ECO:0007669"/>
    <property type="project" value="TreeGrafter"/>
</dbReference>
<evidence type="ECO:0000256" key="1">
    <source>
        <dbReference type="ARBA" id="ARBA00022741"/>
    </source>
</evidence>
<dbReference type="SMART" id="SM00053">
    <property type="entry name" value="DYNc"/>
    <property type="match status" value="1"/>
</dbReference>
<dbReference type="SUPFAM" id="SSF52540">
    <property type="entry name" value="P-loop containing nucleoside triphosphate hydrolases"/>
    <property type="match status" value="1"/>
</dbReference>
<dbReference type="Gene3D" id="3.40.50.300">
    <property type="entry name" value="P-loop containing nucleotide triphosphate hydrolases"/>
    <property type="match status" value="1"/>
</dbReference>
<dbReference type="GO" id="GO:0048312">
    <property type="term" value="P:intracellular distribution of mitochondria"/>
    <property type="evidence" value="ECO:0007669"/>
    <property type="project" value="TreeGrafter"/>
</dbReference>
<organism evidence="6 7">
    <name type="scientific">Ephemerocybe angulata</name>
    <dbReference type="NCBI Taxonomy" id="980116"/>
    <lineage>
        <taxon>Eukaryota</taxon>
        <taxon>Fungi</taxon>
        <taxon>Dikarya</taxon>
        <taxon>Basidiomycota</taxon>
        <taxon>Agaricomycotina</taxon>
        <taxon>Agaricomycetes</taxon>
        <taxon>Agaricomycetidae</taxon>
        <taxon>Agaricales</taxon>
        <taxon>Agaricineae</taxon>
        <taxon>Psathyrellaceae</taxon>
        <taxon>Ephemerocybe</taxon>
    </lineage>
</organism>
<keyword evidence="6" id="KW-0378">Hydrolase</keyword>
<dbReference type="InterPro" id="IPR022812">
    <property type="entry name" value="Dynamin"/>
</dbReference>
<dbReference type="GO" id="GO:0003924">
    <property type="term" value="F:GTPase activity"/>
    <property type="evidence" value="ECO:0007669"/>
    <property type="project" value="InterPro"/>
</dbReference>
<dbReference type="CDD" id="cd08771">
    <property type="entry name" value="DLP_1"/>
    <property type="match status" value="1"/>
</dbReference>
<dbReference type="PROSITE" id="PS51718">
    <property type="entry name" value="G_DYNAMIN_2"/>
    <property type="match status" value="1"/>
</dbReference>
<dbReference type="PROSITE" id="PS51388">
    <property type="entry name" value="GED"/>
    <property type="match status" value="1"/>
</dbReference>
<dbReference type="GO" id="GO:0005739">
    <property type="term" value="C:mitochondrion"/>
    <property type="evidence" value="ECO:0007669"/>
    <property type="project" value="TreeGrafter"/>
</dbReference>
<evidence type="ECO:0000259" key="4">
    <source>
        <dbReference type="PROSITE" id="PS51388"/>
    </source>
</evidence>
<dbReference type="InterPro" id="IPR030381">
    <property type="entry name" value="G_DYNAMIN_dom"/>
</dbReference>
<dbReference type="Proteomes" id="UP000521943">
    <property type="component" value="Unassembled WGS sequence"/>
</dbReference>
<feature type="domain" description="Dynamin-type G" evidence="5">
    <location>
        <begin position="57"/>
        <end position="363"/>
    </location>
</feature>
<dbReference type="PANTHER" id="PTHR11566">
    <property type="entry name" value="DYNAMIN"/>
    <property type="match status" value="1"/>
</dbReference>
<dbReference type="AlphaFoldDB" id="A0A8H6M4Y9"/>
<dbReference type="EMBL" id="JACGCI010000044">
    <property type="protein sequence ID" value="KAF6752361.1"/>
    <property type="molecule type" value="Genomic_DNA"/>
</dbReference>
<feature type="compositionally biased region" description="Polar residues" evidence="3">
    <location>
        <begin position="12"/>
        <end position="22"/>
    </location>
</feature>
<dbReference type="GO" id="GO:0005874">
    <property type="term" value="C:microtubule"/>
    <property type="evidence" value="ECO:0007669"/>
    <property type="project" value="TreeGrafter"/>
</dbReference>
<comment type="caution">
    <text evidence="6">The sequence shown here is derived from an EMBL/GenBank/DDBJ whole genome shotgun (WGS) entry which is preliminary data.</text>
</comment>
<dbReference type="InterPro" id="IPR027417">
    <property type="entry name" value="P-loop_NTPase"/>
</dbReference>
<proteinExistence type="predicted"/>
<dbReference type="InterPro" id="IPR003130">
    <property type="entry name" value="GED"/>
</dbReference>
<dbReference type="InterPro" id="IPR045063">
    <property type="entry name" value="Dynamin_N"/>
</dbReference>
<dbReference type="GO" id="GO:0016020">
    <property type="term" value="C:membrane"/>
    <property type="evidence" value="ECO:0007669"/>
    <property type="project" value="TreeGrafter"/>
</dbReference>
<accession>A0A8H6M4Y9</accession>